<dbReference type="SUPFAM" id="SSF55931">
    <property type="entry name" value="Glutamine synthetase/guanido kinase"/>
    <property type="match status" value="1"/>
</dbReference>
<comment type="caution">
    <text evidence="7">The sequence shown here is derived from an EMBL/GenBank/DDBJ whole genome shotgun (WGS) entry which is preliminary data.</text>
</comment>
<dbReference type="STRING" id="1926881.BTJ39_11845"/>
<dbReference type="GO" id="GO:0004356">
    <property type="term" value="F:glutamine synthetase activity"/>
    <property type="evidence" value="ECO:0007669"/>
    <property type="project" value="InterPro"/>
</dbReference>
<dbReference type="OrthoDB" id="9789509at2"/>
<gene>
    <name evidence="7" type="ORF">BTJ39_11845</name>
</gene>
<dbReference type="SMART" id="SM01230">
    <property type="entry name" value="Gln-synt_C"/>
    <property type="match status" value="1"/>
</dbReference>
<dbReference type="RefSeq" id="WP_078002913.1">
    <property type="nucleotide sequence ID" value="NZ_MRUL01000007.1"/>
</dbReference>
<dbReference type="Gene3D" id="3.30.590.10">
    <property type="entry name" value="Glutamine synthetase/guanido kinase, catalytic domain"/>
    <property type="match status" value="1"/>
</dbReference>
<dbReference type="GO" id="GO:0006542">
    <property type="term" value="P:glutamine biosynthetic process"/>
    <property type="evidence" value="ECO:0007669"/>
    <property type="project" value="InterPro"/>
</dbReference>
<name>A0A1S8YLV8_9GAMM</name>
<comment type="similarity">
    <text evidence="4 5">Belongs to the glutamine synthetase family.</text>
</comment>
<evidence type="ECO:0000256" key="3">
    <source>
        <dbReference type="ARBA" id="ARBA00022842"/>
    </source>
</evidence>
<dbReference type="PANTHER" id="PTHR43785">
    <property type="entry name" value="GAMMA-GLUTAMYLPUTRESCINE SYNTHETASE"/>
    <property type="match status" value="1"/>
</dbReference>
<evidence type="ECO:0000313" key="7">
    <source>
        <dbReference type="EMBL" id="OON39726.1"/>
    </source>
</evidence>
<feature type="domain" description="GS catalytic" evidence="6">
    <location>
        <begin position="135"/>
        <end position="472"/>
    </location>
</feature>
<dbReference type="InterPro" id="IPR036651">
    <property type="entry name" value="Gln_synt_N_sf"/>
</dbReference>
<dbReference type="InterPro" id="IPR027303">
    <property type="entry name" value="Gln_synth_gly_rich_site"/>
</dbReference>
<dbReference type="InterPro" id="IPR008146">
    <property type="entry name" value="Gln_synth_cat_dom"/>
</dbReference>
<accession>A0A1S8YLV8</accession>
<evidence type="ECO:0000256" key="1">
    <source>
        <dbReference type="ARBA" id="ARBA00001946"/>
    </source>
</evidence>
<dbReference type="Pfam" id="PF00120">
    <property type="entry name" value="Gln-synt_C"/>
    <property type="match status" value="1"/>
</dbReference>
<evidence type="ECO:0000313" key="8">
    <source>
        <dbReference type="Proteomes" id="UP000190667"/>
    </source>
</evidence>
<evidence type="ECO:0000256" key="4">
    <source>
        <dbReference type="PROSITE-ProRule" id="PRU01331"/>
    </source>
</evidence>
<dbReference type="PROSITE" id="PS00181">
    <property type="entry name" value="GLNA_ATP"/>
    <property type="match status" value="1"/>
</dbReference>
<comment type="cofactor">
    <cofactor evidence="1">
        <name>Mg(2+)</name>
        <dbReference type="ChEBI" id="CHEBI:18420"/>
    </cofactor>
</comment>
<evidence type="ECO:0000256" key="5">
    <source>
        <dbReference type="RuleBase" id="RU000384"/>
    </source>
</evidence>
<dbReference type="PROSITE" id="PS51987">
    <property type="entry name" value="GS_CATALYTIC"/>
    <property type="match status" value="1"/>
</dbReference>
<evidence type="ECO:0000256" key="2">
    <source>
        <dbReference type="ARBA" id="ARBA00022598"/>
    </source>
</evidence>
<dbReference type="Proteomes" id="UP000190667">
    <property type="component" value="Unassembled WGS sequence"/>
</dbReference>
<dbReference type="PANTHER" id="PTHR43785:SF12">
    <property type="entry name" value="TYPE-1 GLUTAMINE SYNTHETASE 2"/>
    <property type="match status" value="1"/>
</dbReference>
<dbReference type="EMBL" id="MRUL01000007">
    <property type="protein sequence ID" value="OON39726.1"/>
    <property type="molecule type" value="Genomic_DNA"/>
</dbReference>
<organism evidence="7 8">
    <name type="scientific">Izhakiella australiensis</name>
    <dbReference type="NCBI Taxonomy" id="1926881"/>
    <lineage>
        <taxon>Bacteria</taxon>
        <taxon>Pseudomonadati</taxon>
        <taxon>Pseudomonadota</taxon>
        <taxon>Gammaproteobacteria</taxon>
        <taxon>Enterobacterales</taxon>
        <taxon>Erwiniaceae</taxon>
        <taxon>Izhakiella</taxon>
    </lineage>
</organism>
<protein>
    <submittedName>
        <fullName evidence="7">Glutamine synthetase</fullName>
    </submittedName>
</protein>
<keyword evidence="8" id="KW-1185">Reference proteome</keyword>
<dbReference type="AlphaFoldDB" id="A0A1S8YLV8"/>
<dbReference type="GO" id="GO:0006598">
    <property type="term" value="P:polyamine catabolic process"/>
    <property type="evidence" value="ECO:0007669"/>
    <property type="project" value="TreeGrafter"/>
</dbReference>
<proteinExistence type="inferred from homology"/>
<reference evidence="7 8" key="1">
    <citation type="submission" date="2016-12" db="EMBL/GenBank/DDBJ databases">
        <title>Izhakiella australiana sp. nov. of genus Izhakiella isolated from Australian desert.</title>
        <authorList>
            <person name="Ji M."/>
        </authorList>
    </citation>
    <scope>NUCLEOTIDE SEQUENCE [LARGE SCALE GENOMIC DNA]</scope>
    <source>
        <strain evidence="7 8">D4N98</strain>
    </source>
</reference>
<dbReference type="SUPFAM" id="SSF54368">
    <property type="entry name" value="Glutamine synthetase, N-terminal domain"/>
    <property type="match status" value="1"/>
</dbReference>
<sequence length="472" mass="52629">MTNIIEVEDFTRHSEEKRTSAFRHEVQTYLERHPETQYVDILLNDLNGVFRGKRIPVSGLSKLDKGCYFPASVFAMDILGNTVEEAGLGQALGEPDNICLPVEGSLVPSASDPQHLAQLLLTMRNQDGTPFDVEPRNVLNHLWQQLRNQGLFPVVAVELEFYLVDKQRDAEGYIQPPCAPGSEERNMQCQVYSVDNLDHFAEVLQDIDSLAKQQGIPADGALAEASPGQFEINLHHTRNVLAACDHAILLKRLIRQVAEKHGMNATFMAKPYEEYAGSGMHIHLSMLDASDRNLFADDEGNDSPLLARSLAGMLDLMPASMALLAPNVNAYRRFVPDSFVPLQASWGHNNRTVALRIPCGDRDNHRVEYRVAGADANPYLVMSALLAGILHGVEQPALPLPAEVTGNGHEAEGLALPVRQSDALWEFEQSYPLQKLLGERFGFVWHTCKNHELMHFERLITATEIDWMLKNA</sequence>
<keyword evidence="3" id="KW-0460">Magnesium</keyword>
<keyword evidence="2" id="KW-0436">Ligase</keyword>
<evidence type="ECO:0000259" key="6">
    <source>
        <dbReference type="PROSITE" id="PS51987"/>
    </source>
</evidence>
<dbReference type="InterPro" id="IPR014746">
    <property type="entry name" value="Gln_synth/guanido_kin_cat_dom"/>
</dbReference>